<dbReference type="Pfam" id="PF00561">
    <property type="entry name" value="Abhydrolase_1"/>
    <property type="match status" value="1"/>
</dbReference>
<evidence type="ECO:0000313" key="2">
    <source>
        <dbReference type="EMBL" id="RNJ47992.1"/>
    </source>
</evidence>
<dbReference type="SUPFAM" id="SSF53474">
    <property type="entry name" value="alpha/beta-Hydrolases"/>
    <property type="match status" value="1"/>
</dbReference>
<keyword evidence="2" id="KW-0378">Hydrolase</keyword>
<reference evidence="2 3" key="1">
    <citation type="submission" date="2018-08" db="EMBL/GenBank/DDBJ databases">
        <title>Genome sequence of Methylocystis hirsuta CSC1, a methanotroph able to accumulate PHAs.</title>
        <authorList>
            <person name="Bordel S."/>
            <person name="Rodriguez E."/>
            <person name="Gancedo J."/>
            <person name="Munoz R."/>
        </authorList>
    </citation>
    <scope>NUCLEOTIDE SEQUENCE [LARGE SCALE GENOMIC DNA]</scope>
    <source>
        <strain evidence="2 3">CSC1</strain>
    </source>
</reference>
<dbReference type="InterPro" id="IPR029058">
    <property type="entry name" value="AB_hydrolase_fold"/>
</dbReference>
<sequence length="232" mass="25397">MSGVEELRLATDDGETIVAWHVPPREGRPLILYFHGNGGSLADRVPRFRIFVASGYGLLAVSYRGYGGSSGSPTETGLVRDGEAAYREAHTLGYESDRIVLMGESLGTAIATILAGAHDSAALVLDSPFSSAVDLAATHYWMLPTRWLLRDRYRSDLAIGDVHVPVLVVHGDKDDIVPIILARRLFDLANEPKTFLWVAGGGHLVLDSPDTFPRVREWIDARTNAKRPRGHE</sequence>
<feature type="domain" description="AB hydrolase-1" evidence="1">
    <location>
        <begin position="29"/>
        <end position="147"/>
    </location>
</feature>
<dbReference type="GO" id="GO:0016787">
    <property type="term" value="F:hydrolase activity"/>
    <property type="evidence" value="ECO:0007669"/>
    <property type="project" value="UniProtKB-KW"/>
</dbReference>
<dbReference type="EMBL" id="QWDD01000004">
    <property type="protein sequence ID" value="RNJ47992.1"/>
    <property type="molecule type" value="Genomic_DNA"/>
</dbReference>
<dbReference type="Gene3D" id="3.40.50.1820">
    <property type="entry name" value="alpha/beta hydrolase"/>
    <property type="match status" value="1"/>
</dbReference>
<dbReference type="InterPro" id="IPR000073">
    <property type="entry name" value="AB_hydrolase_1"/>
</dbReference>
<evidence type="ECO:0000259" key="1">
    <source>
        <dbReference type="Pfam" id="PF00561"/>
    </source>
</evidence>
<organism evidence="2 3">
    <name type="scientific">Methylocystis hirsuta</name>
    <dbReference type="NCBI Taxonomy" id="369798"/>
    <lineage>
        <taxon>Bacteria</taxon>
        <taxon>Pseudomonadati</taxon>
        <taxon>Pseudomonadota</taxon>
        <taxon>Alphaproteobacteria</taxon>
        <taxon>Hyphomicrobiales</taxon>
        <taxon>Methylocystaceae</taxon>
        <taxon>Methylocystis</taxon>
    </lineage>
</organism>
<accession>A0A3M9XK48</accession>
<gene>
    <name evidence="2" type="ORF">D1O30_20975</name>
</gene>
<dbReference type="PANTHER" id="PTHR12277">
    <property type="entry name" value="ALPHA/BETA HYDROLASE DOMAIN-CONTAINING PROTEIN"/>
    <property type="match status" value="1"/>
</dbReference>
<proteinExistence type="predicted"/>
<dbReference type="Proteomes" id="UP000268623">
    <property type="component" value="Unassembled WGS sequence"/>
</dbReference>
<keyword evidence="3" id="KW-1185">Reference proteome</keyword>
<dbReference type="AlphaFoldDB" id="A0A3M9XK48"/>
<evidence type="ECO:0000313" key="3">
    <source>
        <dbReference type="Proteomes" id="UP000268623"/>
    </source>
</evidence>
<name>A0A3M9XK48_9HYPH</name>
<comment type="caution">
    <text evidence="2">The sequence shown here is derived from an EMBL/GenBank/DDBJ whole genome shotgun (WGS) entry which is preliminary data.</text>
</comment>
<dbReference type="OrthoDB" id="9798884at2"/>
<dbReference type="PANTHER" id="PTHR12277:SF81">
    <property type="entry name" value="PROTEIN ABHD13"/>
    <property type="match status" value="1"/>
</dbReference>
<protein>
    <submittedName>
        <fullName evidence="2">Alpha/beta hydrolase</fullName>
    </submittedName>
</protein>